<evidence type="ECO:0000256" key="4">
    <source>
        <dbReference type="ARBA" id="ARBA00022519"/>
    </source>
</evidence>
<sequence length="156" mass="17362">MQTLGLFTKRVLEVMVVAIMCIMSLMVFGNVALRYLANSSITSSEELSRYLFVWLTFLASILAYHENQHICVDFLVKKLNQSSQKLIRLVVNAFIILCSCFITYGSYLLVEIGVDELSPVTMIPMSYVYISGVIGGVGLIIVCLLKTVAEFTAAEE</sequence>
<evidence type="ECO:0000256" key="5">
    <source>
        <dbReference type="ARBA" id="ARBA00022692"/>
    </source>
</evidence>
<feature type="transmembrane region" description="Helical" evidence="9">
    <location>
        <begin position="127"/>
        <end position="145"/>
    </location>
</feature>
<evidence type="ECO:0000256" key="3">
    <source>
        <dbReference type="ARBA" id="ARBA00022475"/>
    </source>
</evidence>
<keyword evidence="4 9" id="KW-0997">Cell inner membrane</keyword>
<gene>
    <name evidence="11" type="primary">yiaM_2</name>
    <name evidence="11" type="ORF">NCTC13093_01286</name>
</gene>
<dbReference type="PANTHER" id="PTHR35011">
    <property type="entry name" value="2,3-DIKETO-L-GULONATE TRAP TRANSPORTER SMALL PERMEASE PROTEIN YIAM"/>
    <property type="match status" value="1"/>
</dbReference>
<dbReference type="AlphaFoldDB" id="A0A2X0VAQ5"/>
<comment type="similarity">
    <text evidence="8 9">Belongs to the TRAP transporter small permease family.</text>
</comment>
<dbReference type="PANTHER" id="PTHR35011:SF2">
    <property type="entry name" value="2,3-DIKETO-L-GULONATE TRAP TRANSPORTER SMALL PERMEASE PROTEIN YIAM"/>
    <property type="match status" value="1"/>
</dbReference>
<dbReference type="GO" id="GO:0022857">
    <property type="term" value="F:transmembrane transporter activity"/>
    <property type="evidence" value="ECO:0007669"/>
    <property type="project" value="UniProtKB-UniRule"/>
</dbReference>
<reference evidence="11 12" key="1">
    <citation type="submission" date="2018-06" db="EMBL/GenBank/DDBJ databases">
        <authorList>
            <consortium name="Pathogen Informatics"/>
            <person name="Doyle S."/>
        </authorList>
    </citation>
    <scope>NUCLEOTIDE SEQUENCE [LARGE SCALE GENOMIC DNA]</scope>
    <source>
        <strain evidence="11 12">NCTC13093</strain>
    </source>
</reference>
<evidence type="ECO:0000256" key="1">
    <source>
        <dbReference type="ARBA" id="ARBA00004429"/>
    </source>
</evidence>
<comment type="subunit">
    <text evidence="9">The complex comprises the extracytoplasmic solute receptor protein and the two transmembrane proteins.</text>
</comment>
<comment type="subcellular location">
    <subcellularLocation>
        <location evidence="1 9">Cell inner membrane</location>
        <topology evidence="1 9">Multi-pass membrane protein</topology>
    </subcellularLocation>
</comment>
<evidence type="ECO:0000259" key="10">
    <source>
        <dbReference type="Pfam" id="PF04290"/>
    </source>
</evidence>
<evidence type="ECO:0000313" key="12">
    <source>
        <dbReference type="Proteomes" id="UP000250086"/>
    </source>
</evidence>
<dbReference type="InterPro" id="IPR055348">
    <property type="entry name" value="DctQ"/>
</dbReference>
<dbReference type="GO" id="GO:0015740">
    <property type="term" value="P:C4-dicarboxylate transport"/>
    <property type="evidence" value="ECO:0007669"/>
    <property type="project" value="TreeGrafter"/>
</dbReference>
<feature type="domain" description="Tripartite ATP-independent periplasmic transporters DctQ component" evidence="10">
    <location>
        <begin position="23"/>
        <end position="150"/>
    </location>
</feature>
<evidence type="ECO:0000256" key="8">
    <source>
        <dbReference type="ARBA" id="ARBA00038436"/>
    </source>
</evidence>
<comment type="function">
    <text evidence="9">Part of the tripartite ATP-independent periplasmic (TRAP) transport system.</text>
</comment>
<dbReference type="Pfam" id="PF04290">
    <property type="entry name" value="DctQ"/>
    <property type="match status" value="1"/>
</dbReference>
<keyword evidence="2 9" id="KW-0813">Transport</keyword>
<feature type="transmembrane region" description="Helical" evidence="9">
    <location>
        <begin position="12"/>
        <end position="35"/>
    </location>
</feature>
<proteinExistence type="inferred from homology"/>
<evidence type="ECO:0000256" key="6">
    <source>
        <dbReference type="ARBA" id="ARBA00022989"/>
    </source>
</evidence>
<keyword evidence="3" id="KW-1003">Cell membrane</keyword>
<feature type="transmembrane region" description="Helical" evidence="9">
    <location>
        <begin position="86"/>
        <end position="107"/>
    </location>
</feature>
<dbReference type="InterPro" id="IPR007387">
    <property type="entry name" value="TRAP_DctQ"/>
</dbReference>
<keyword evidence="6 9" id="KW-1133">Transmembrane helix</keyword>
<evidence type="ECO:0000256" key="7">
    <source>
        <dbReference type="ARBA" id="ARBA00023136"/>
    </source>
</evidence>
<dbReference type="EMBL" id="UAPV01000001">
    <property type="protein sequence ID" value="SPT69895.1"/>
    <property type="molecule type" value="Genomic_DNA"/>
</dbReference>
<evidence type="ECO:0000313" key="11">
    <source>
        <dbReference type="EMBL" id="SPT69895.1"/>
    </source>
</evidence>
<evidence type="ECO:0000256" key="2">
    <source>
        <dbReference type="ARBA" id="ARBA00022448"/>
    </source>
</evidence>
<name>A0A2X0VAQ5_9GAMM</name>
<dbReference type="RefSeq" id="WP_113744024.1">
    <property type="nucleotide sequence ID" value="NZ_UAPV01000001.1"/>
</dbReference>
<evidence type="ECO:0000256" key="9">
    <source>
        <dbReference type="RuleBase" id="RU369079"/>
    </source>
</evidence>
<organism evidence="11 12">
    <name type="scientific">Anaerobiospirillum thomasii</name>
    <dbReference type="NCBI Taxonomy" id="179995"/>
    <lineage>
        <taxon>Bacteria</taxon>
        <taxon>Pseudomonadati</taxon>
        <taxon>Pseudomonadota</taxon>
        <taxon>Gammaproteobacteria</taxon>
        <taxon>Aeromonadales</taxon>
        <taxon>Succinivibrionaceae</taxon>
        <taxon>Anaerobiospirillum</taxon>
    </lineage>
</organism>
<feature type="transmembrane region" description="Helical" evidence="9">
    <location>
        <begin position="47"/>
        <end position="65"/>
    </location>
</feature>
<accession>A0A2X0VAQ5</accession>
<keyword evidence="12" id="KW-1185">Reference proteome</keyword>
<keyword evidence="7 9" id="KW-0472">Membrane</keyword>
<dbReference type="GO" id="GO:0005886">
    <property type="term" value="C:plasma membrane"/>
    <property type="evidence" value="ECO:0007669"/>
    <property type="project" value="UniProtKB-SubCell"/>
</dbReference>
<protein>
    <recommendedName>
        <fullName evidence="9">TRAP transporter small permease protein</fullName>
    </recommendedName>
</protein>
<dbReference type="Proteomes" id="UP000250086">
    <property type="component" value="Unassembled WGS sequence"/>
</dbReference>
<keyword evidence="5 9" id="KW-0812">Transmembrane</keyword>